<dbReference type="InterPro" id="IPR051557">
    <property type="entry name" value="NipSnap_domain"/>
</dbReference>
<dbReference type="InterPro" id="IPR011008">
    <property type="entry name" value="Dimeric_a/b-barrel"/>
</dbReference>
<dbReference type="InParanoid" id="Q00U97"/>
<dbReference type="OrthoDB" id="10262843at2759"/>
<dbReference type="Proteomes" id="UP000195557">
    <property type="component" value="Unassembled WGS sequence"/>
</dbReference>
<gene>
    <name evidence="4" type="ORF">BE221DRAFT_193759</name>
    <name evidence="3" type="ORF">OT_ostta16g01530</name>
</gene>
<comment type="similarity">
    <text evidence="1">Belongs to the NipSnap family.</text>
</comment>
<reference evidence="4" key="3">
    <citation type="submission" date="2017-04" db="EMBL/GenBank/DDBJ databases">
        <title>Population genomics of picophytoplankton unveils novel chromosome hypervariability.</title>
        <authorList>
            <consortium name="DOE Joint Genome Institute"/>
            <person name="Blanc-Mathieu R."/>
            <person name="Krasovec M."/>
            <person name="Hebrard M."/>
            <person name="Yau S."/>
            <person name="Desgranges E."/>
            <person name="Martin J."/>
            <person name="Schackwitz W."/>
            <person name="Kuo A."/>
            <person name="Salin G."/>
            <person name="Donnadieu C."/>
            <person name="Desdevises Y."/>
            <person name="Sanchez-Ferandin S."/>
            <person name="Moreau H."/>
            <person name="Rivals E."/>
            <person name="Grigoriev I.V."/>
            <person name="Grimsley N."/>
            <person name="Eyre-Walker A."/>
            <person name="Piganeau G."/>
        </authorList>
    </citation>
    <scope>NUCLEOTIDE SEQUENCE [LARGE SCALE GENOMIC DNA]</scope>
    <source>
        <strain evidence="4">RCC 1115</strain>
    </source>
</reference>
<dbReference type="SUPFAM" id="SSF54909">
    <property type="entry name" value="Dimeric alpha+beta barrel"/>
    <property type="match status" value="2"/>
</dbReference>
<evidence type="ECO:0000256" key="1">
    <source>
        <dbReference type="ARBA" id="ARBA00005291"/>
    </source>
</evidence>
<feature type="domain" description="NIPSNAP" evidence="2">
    <location>
        <begin position="49"/>
        <end position="141"/>
    </location>
</feature>
<dbReference type="OMA" id="WYESADH"/>
<dbReference type="GO" id="GO:0000423">
    <property type="term" value="P:mitophagy"/>
    <property type="evidence" value="ECO:0007669"/>
    <property type="project" value="UniProtKB-ARBA"/>
</dbReference>
<dbReference type="GO" id="GO:0005739">
    <property type="term" value="C:mitochondrion"/>
    <property type="evidence" value="ECO:0007669"/>
    <property type="project" value="TreeGrafter"/>
</dbReference>
<organism evidence="3 5">
    <name type="scientific">Ostreococcus tauri</name>
    <name type="common">Marine green alga</name>
    <dbReference type="NCBI Taxonomy" id="70448"/>
    <lineage>
        <taxon>Eukaryota</taxon>
        <taxon>Viridiplantae</taxon>
        <taxon>Chlorophyta</taxon>
        <taxon>Mamiellophyceae</taxon>
        <taxon>Mamiellales</taxon>
        <taxon>Bathycoccaceae</taxon>
        <taxon>Ostreococcus</taxon>
    </lineage>
</organism>
<feature type="domain" description="NIPSNAP" evidence="2">
    <location>
        <begin position="175"/>
        <end position="278"/>
    </location>
</feature>
<dbReference type="RefSeq" id="XP_003083603.1">
    <property type="nucleotide sequence ID" value="XM_003083555.1"/>
</dbReference>
<protein>
    <submittedName>
        <fullName evidence="3">Dimeric alpha-beta barrel</fullName>
    </submittedName>
    <submittedName>
        <fullName evidence="4">NIPSNAP-related protein</fullName>
    </submittedName>
</protein>
<proteinExistence type="inferred from homology"/>
<evidence type="ECO:0000259" key="2">
    <source>
        <dbReference type="Pfam" id="PF07978"/>
    </source>
</evidence>
<sequence>MCIRCKSLKCAFDLAASCAFKSNSIANGFASTSNRLLSTSSKANPPSLYEMRTYDVEPARIGDFLRVCEHHAATRKRVAPGFLAFFVTELGGETNEVTHLYRYKDYDERDATRKRMTTDPEWQKYLEEAKPMLKNQRAEIFLEATKATGSVGMEADDIAKRAEASGASGANGVFELRRYQLELGYNPIPKLVELMAGGLPSKLASDEAGKSSLVWMGYSDVGKLNQFVELWRYDTMQDHIRARETARSASAWRQAVNDIAPMVQMFDTRLIRPTSFSPVQ</sequence>
<dbReference type="Gene3D" id="3.30.70.100">
    <property type="match status" value="2"/>
</dbReference>
<dbReference type="Proteomes" id="UP000009170">
    <property type="component" value="Unassembled WGS sequence"/>
</dbReference>
<keyword evidence="5" id="KW-1185">Reference proteome</keyword>
<dbReference type="Pfam" id="PF07978">
    <property type="entry name" value="NIPSNAP"/>
    <property type="match status" value="2"/>
</dbReference>
<dbReference type="GeneID" id="9830977"/>
<dbReference type="PANTHER" id="PTHR21017:SF17">
    <property type="entry name" value="PROTEIN NIPSNAP"/>
    <property type="match status" value="1"/>
</dbReference>
<dbReference type="AlphaFoldDB" id="Q00U97"/>
<name>Q00U97_OSTTA</name>
<reference evidence="3" key="2">
    <citation type="journal article" date="2014" name="BMC Genomics">
        <title>An improved genome of the model marine alga Ostreococcus tauri unfolds by assessing Illumina de novo assemblies.</title>
        <authorList>
            <person name="Blanc-Mathieu R."/>
            <person name="Verhelst B."/>
            <person name="Derelle E."/>
            <person name="Rombauts S."/>
            <person name="Bouget F.Y."/>
            <person name="Carre I."/>
            <person name="Chateau A."/>
            <person name="Eyre-Walker A."/>
            <person name="Grimsley N."/>
            <person name="Moreau H."/>
            <person name="Piegu B."/>
            <person name="Rivals E."/>
            <person name="Schackwitz W."/>
            <person name="Van de Peer Y."/>
            <person name="Piganeau G."/>
        </authorList>
    </citation>
    <scope>NUCLEOTIDE SEQUENCE</scope>
    <source>
        <strain evidence="3">RCC4221</strain>
    </source>
</reference>
<dbReference type="STRING" id="70448.Q00U97"/>
<dbReference type="EMBL" id="CAID01000016">
    <property type="protein sequence ID" value="CAL58152.1"/>
    <property type="molecule type" value="Genomic_DNA"/>
</dbReference>
<evidence type="ECO:0000313" key="4">
    <source>
        <dbReference type="EMBL" id="OUS44298.1"/>
    </source>
</evidence>
<dbReference type="EMBL" id="KZ155825">
    <property type="protein sequence ID" value="OUS44298.1"/>
    <property type="molecule type" value="Genomic_DNA"/>
</dbReference>
<dbReference type="KEGG" id="ota:OT_ostta16g01530"/>
<accession>A0A454XNR6</accession>
<accession>A0A1Y5I447</accession>
<accession>Q00U97</accession>
<evidence type="ECO:0000313" key="3">
    <source>
        <dbReference type="EMBL" id="CAL58152.1"/>
    </source>
</evidence>
<dbReference type="InterPro" id="IPR012577">
    <property type="entry name" value="NIPSNAP"/>
</dbReference>
<reference evidence="3 5" key="1">
    <citation type="journal article" date="2006" name="Proc. Natl. Acad. Sci. U.S.A.">
        <title>Genome analysis of the smallest free-living eukaryote Ostreococcus tauri unveils many unique features.</title>
        <authorList>
            <person name="Derelle E."/>
            <person name="Ferraz C."/>
            <person name="Rombauts S."/>
            <person name="Rouze P."/>
            <person name="Worden A.Z."/>
            <person name="Robbens S."/>
            <person name="Partensky F."/>
            <person name="Degroeve S."/>
            <person name="Echeynie S."/>
            <person name="Cooke R."/>
            <person name="Saeys Y."/>
            <person name="Wuyts J."/>
            <person name="Jabbari K."/>
            <person name="Bowler C."/>
            <person name="Panaud O."/>
            <person name="Piegu B."/>
            <person name="Ball S.G."/>
            <person name="Ral J.-P."/>
            <person name="Bouget F.-Y."/>
            <person name="Piganeau G."/>
            <person name="De Baets B."/>
            <person name="Picard A."/>
            <person name="Delseny M."/>
            <person name="Demaille J."/>
            <person name="Van de Peer Y."/>
            <person name="Moreau H."/>
        </authorList>
    </citation>
    <scope>NUCLEOTIDE SEQUENCE [LARGE SCALE GENOMIC DNA]</scope>
    <source>
        <strain evidence="3 5">OTTH0595</strain>
    </source>
</reference>
<dbReference type="PANTHER" id="PTHR21017">
    <property type="entry name" value="NIPSNAP-RELATED"/>
    <property type="match status" value="1"/>
</dbReference>
<evidence type="ECO:0000313" key="5">
    <source>
        <dbReference type="Proteomes" id="UP000009170"/>
    </source>
</evidence>